<accession>A0A8C4QUQ7</accession>
<name>A0A8C4QUQ7_EPTBU</name>
<feature type="domain" description="RING-type" evidence="6">
    <location>
        <begin position="75"/>
        <end position="115"/>
    </location>
</feature>
<dbReference type="AlphaFoldDB" id="A0A8C4QUQ7"/>
<keyword evidence="2 4" id="KW-0863">Zinc-finger</keyword>
<dbReference type="PANTHER" id="PTHR22763:SF190">
    <property type="entry name" value="RING FINGER PROTEIN 24"/>
    <property type="match status" value="1"/>
</dbReference>
<dbReference type="PANTHER" id="PTHR22763">
    <property type="entry name" value="RING ZINC FINGER PROTEIN"/>
    <property type="match status" value="1"/>
</dbReference>
<evidence type="ECO:0000256" key="5">
    <source>
        <dbReference type="SAM" id="Phobius"/>
    </source>
</evidence>
<dbReference type="Gene3D" id="3.30.40.10">
    <property type="entry name" value="Zinc/RING finger domain, C3HC4 (zinc finger)"/>
    <property type="match status" value="1"/>
</dbReference>
<dbReference type="GO" id="GO:0012505">
    <property type="term" value="C:endomembrane system"/>
    <property type="evidence" value="ECO:0007669"/>
    <property type="project" value="TreeGrafter"/>
</dbReference>
<evidence type="ECO:0000259" key="6">
    <source>
        <dbReference type="PROSITE" id="PS50089"/>
    </source>
</evidence>
<evidence type="ECO:0000256" key="3">
    <source>
        <dbReference type="ARBA" id="ARBA00022833"/>
    </source>
</evidence>
<keyword evidence="8" id="KW-1185">Reference proteome</keyword>
<dbReference type="GO" id="GO:0008270">
    <property type="term" value="F:zinc ion binding"/>
    <property type="evidence" value="ECO:0007669"/>
    <property type="project" value="UniProtKB-KW"/>
</dbReference>
<organism evidence="7 8">
    <name type="scientific">Eptatretus burgeri</name>
    <name type="common">Inshore hagfish</name>
    <dbReference type="NCBI Taxonomy" id="7764"/>
    <lineage>
        <taxon>Eukaryota</taxon>
        <taxon>Metazoa</taxon>
        <taxon>Chordata</taxon>
        <taxon>Craniata</taxon>
        <taxon>Vertebrata</taxon>
        <taxon>Cyclostomata</taxon>
        <taxon>Myxini</taxon>
        <taxon>Myxiniformes</taxon>
        <taxon>Myxinidae</taxon>
        <taxon>Eptatretinae</taxon>
        <taxon>Eptatretus</taxon>
    </lineage>
</organism>
<sequence>MVVASNGIADSERFSGMSLDVYLVLFGGFLYLLILCLVFCCHLLALRLKAQREMKKYNEVIRKEKAQHFDAYETCAVCLEDFKVKDKLGICPCRHAFHKKCLIRWLHIRKSCPLCISPIPLPGNFSPAKLPSTAIALPMDSPAGQQLLLSSTHTAHAEASPIGRTVVESGSSSLEVDNADSQHLVAGGRSPCL</sequence>
<feature type="transmembrane region" description="Helical" evidence="5">
    <location>
        <begin position="21"/>
        <end position="46"/>
    </location>
</feature>
<reference evidence="7" key="1">
    <citation type="submission" date="2025-08" db="UniProtKB">
        <authorList>
            <consortium name="Ensembl"/>
        </authorList>
    </citation>
    <scope>IDENTIFICATION</scope>
</reference>
<dbReference type="Pfam" id="PF13639">
    <property type="entry name" value="zf-RING_2"/>
    <property type="match status" value="1"/>
</dbReference>
<dbReference type="InterPro" id="IPR050731">
    <property type="entry name" value="HRD1_E3_ubiq-ligases"/>
</dbReference>
<evidence type="ECO:0000256" key="4">
    <source>
        <dbReference type="PROSITE-ProRule" id="PRU00175"/>
    </source>
</evidence>
<dbReference type="GO" id="GO:0061630">
    <property type="term" value="F:ubiquitin protein ligase activity"/>
    <property type="evidence" value="ECO:0007669"/>
    <property type="project" value="TreeGrafter"/>
</dbReference>
<dbReference type="SMART" id="SM00184">
    <property type="entry name" value="RING"/>
    <property type="match status" value="1"/>
</dbReference>
<protein>
    <submittedName>
        <fullName evidence="7">Ring finger protein 24</fullName>
    </submittedName>
</protein>
<evidence type="ECO:0000313" key="7">
    <source>
        <dbReference type="Ensembl" id="ENSEBUP00000019787.1"/>
    </source>
</evidence>
<keyword evidence="5" id="KW-0472">Membrane</keyword>
<dbReference type="InterPro" id="IPR001841">
    <property type="entry name" value="Znf_RING"/>
</dbReference>
<dbReference type="Ensembl" id="ENSEBUT00000020363.1">
    <property type="protein sequence ID" value="ENSEBUP00000019787.1"/>
    <property type="gene ID" value="ENSEBUG00000012291.1"/>
</dbReference>
<keyword evidence="3" id="KW-0862">Zinc</keyword>
<evidence type="ECO:0000256" key="1">
    <source>
        <dbReference type="ARBA" id="ARBA00022723"/>
    </source>
</evidence>
<dbReference type="GO" id="GO:0043161">
    <property type="term" value="P:proteasome-mediated ubiquitin-dependent protein catabolic process"/>
    <property type="evidence" value="ECO:0007669"/>
    <property type="project" value="TreeGrafter"/>
</dbReference>
<evidence type="ECO:0000256" key="2">
    <source>
        <dbReference type="ARBA" id="ARBA00022771"/>
    </source>
</evidence>
<dbReference type="Proteomes" id="UP000694388">
    <property type="component" value="Unplaced"/>
</dbReference>
<dbReference type="InterPro" id="IPR013083">
    <property type="entry name" value="Znf_RING/FYVE/PHD"/>
</dbReference>
<evidence type="ECO:0000313" key="8">
    <source>
        <dbReference type="Proteomes" id="UP000694388"/>
    </source>
</evidence>
<proteinExistence type="predicted"/>
<dbReference type="SUPFAM" id="SSF57850">
    <property type="entry name" value="RING/U-box"/>
    <property type="match status" value="1"/>
</dbReference>
<keyword evidence="1" id="KW-0479">Metal-binding</keyword>
<reference evidence="7" key="2">
    <citation type="submission" date="2025-09" db="UniProtKB">
        <authorList>
            <consortium name="Ensembl"/>
        </authorList>
    </citation>
    <scope>IDENTIFICATION</scope>
</reference>
<dbReference type="PROSITE" id="PS50089">
    <property type="entry name" value="ZF_RING_2"/>
    <property type="match status" value="1"/>
</dbReference>
<keyword evidence="5" id="KW-1133">Transmembrane helix</keyword>
<keyword evidence="5" id="KW-0812">Transmembrane</keyword>
<dbReference type="GeneTree" id="ENSGT00940000159443"/>